<gene>
    <name evidence="4" type="ORF">GCU85_04165</name>
</gene>
<evidence type="ECO:0000259" key="3">
    <source>
        <dbReference type="Pfam" id="PF17783"/>
    </source>
</evidence>
<dbReference type="InterPro" id="IPR036388">
    <property type="entry name" value="WH-like_DNA-bd_sf"/>
</dbReference>
<comment type="caution">
    <text evidence="4">The sequence shown here is derived from an EMBL/GenBank/DDBJ whole genome shotgun (WGS) entry which is preliminary data.</text>
</comment>
<evidence type="ECO:0000313" key="4">
    <source>
        <dbReference type="EMBL" id="MPV85932.1"/>
    </source>
</evidence>
<accession>A0A6N7EU27</accession>
<feature type="domain" description="Conserved virulence factor B first S1" evidence="2">
    <location>
        <begin position="4"/>
        <end position="63"/>
    </location>
</feature>
<dbReference type="InterPro" id="IPR039566">
    <property type="entry name" value="CvfB_S1_st"/>
</dbReference>
<dbReference type="InterPro" id="IPR040764">
    <property type="entry name" value="CvfB_WH"/>
</dbReference>
<dbReference type="PANTHER" id="PTHR37296">
    <property type="entry name" value="CONSERVED VIRULENCE FACTOR B"/>
    <property type="match status" value="1"/>
</dbReference>
<proteinExistence type="inferred from homology"/>
<dbReference type="Pfam" id="PF13509">
    <property type="entry name" value="S1_2"/>
    <property type="match status" value="1"/>
</dbReference>
<organism evidence="4 5">
    <name type="scientific">Ostreibacterium oceani</name>
    <dbReference type="NCBI Taxonomy" id="2654998"/>
    <lineage>
        <taxon>Bacteria</taxon>
        <taxon>Pseudomonadati</taxon>
        <taxon>Pseudomonadota</taxon>
        <taxon>Gammaproteobacteria</taxon>
        <taxon>Cardiobacteriales</taxon>
        <taxon>Ostreibacteriaceae</taxon>
        <taxon>Ostreibacterium</taxon>
    </lineage>
</organism>
<comment type="similarity">
    <text evidence="1">Belongs to the CvfB family.</text>
</comment>
<sequence>MLRIGEVNTLTAVKMVDFGVYLDGYEWGEILLPKRYMPVDLALGDAVAVFIHFDSEDRIIATTETPKAMVGDFAFLTCVDKMRDGAFLDWGLPKDLFVPKAAQSVPMRVGESYVVYVYLDDITRRVAATSKWQKYVRKIPYYPYHPEQPVDIMIGRKTELGYQVIIDNQLLGMIYHNEIFATVTVGQRLPAKVKRCRPDGKIDVQIVTPPVDDLMQAILQALDSNHGRLALSDRSAPELIYQQFGVSKKQFKQTLGKLYKMRQILIGPAEITRVDTTKKTPKNNPKNNPAQ</sequence>
<evidence type="ECO:0000256" key="1">
    <source>
        <dbReference type="PIRNR" id="PIRNR012524"/>
    </source>
</evidence>
<name>A0A6N7EU27_9GAMM</name>
<keyword evidence="5" id="KW-1185">Reference proteome</keyword>
<dbReference type="PIRSF" id="PIRSF012524">
    <property type="entry name" value="YitL_S1"/>
    <property type="match status" value="1"/>
</dbReference>
<reference evidence="4 5" key="1">
    <citation type="submission" date="2019-10" db="EMBL/GenBank/DDBJ databases">
        <title>Cardiobacteriales fam. a chemoheterotrophic member of the order Cardiobacteriales, and proposal of Cardiobacteriales fam. nov.</title>
        <authorList>
            <person name="Wang C."/>
        </authorList>
    </citation>
    <scope>NUCLEOTIDE SEQUENCE [LARGE SCALE GENOMIC DNA]</scope>
    <source>
        <strain evidence="4 5">ML27</strain>
    </source>
</reference>
<dbReference type="PANTHER" id="PTHR37296:SF1">
    <property type="entry name" value="CONSERVED VIRULENCE FACTOR B"/>
    <property type="match status" value="1"/>
</dbReference>
<dbReference type="EMBL" id="WHNW01000003">
    <property type="protein sequence ID" value="MPV85932.1"/>
    <property type="molecule type" value="Genomic_DNA"/>
</dbReference>
<evidence type="ECO:0000313" key="5">
    <source>
        <dbReference type="Proteomes" id="UP000471298"/>
    </source>
</evidence>
<protein>
    <submittedName>
        <fullName evidence="4">GntR family transcriptional regulator</fullName>
    </submittedName>
</protein>
<dbReference type="AlphaFoldDB" id="A0A6N7EU27"/>
<dbReference type="InterPro" id="IPR012340">
    <property type="entry name" value="NA-bd_OB-fold"/>
</dbReference>
<feature type="domain" description="Conserved virulence factor B-like winged helix" evidence="3">
    <location>
        <begin position="216"/>
        <end position="271"/>
    </location>
</feature>
<dbReference type="Gene3D" id="2.40.50.140">
    <property type="entry name" value="Nucleic acid-binding proteins"/>
    <property type="match status" value="2"/>
</dbReference>
<dbReference type="Proteomes" id="UP000471298">
    <property type="component" value="Unassembled WGS sequence"/>
</dbReference>
<dbReference type="InParanoid" id="A0A6N7EU27"/>
<evidence type="ECO:0000259" key="2">
    <source>
        <dbReference type="Pfam" id="PF13509"/>
    </source>
</evidence>
<dbReference type="Pfam" id="PF17783">
    <property type="entry name" value="WHD_CvfB"/>
    <property type="match status" value="1"/>
</dbReference>
<dbReference type="Gene3D" id="1.10.10.10">
    <property type="entry name" value="Winged helix-like DNA-binding domain superfamily/Winged helix DNA-binding domain"/>
    <property type="match status" value="1"/>
</dbReference>
<dbReference type="InterPro" id="IPR014464">
    <property type="entry name" value="CvfB_fam"/>
</dbReference>